<dbReference type="EMBL" id="JAQLXO010000010">
    <property type="protein sequence ID" value="MDB7982539.1"/>
    <property type="molecule type" value="Genomic_DNA"/>
</dbReference>
<accession>A0A380LJR7</accession>
<organism evidence="3 4">
    <name type="scientific">Faecalicoccus pleomorphus</name>
    <dbReference type="NCBI Taxonomy" id="1323"/>
    <lineage>
        <taxon>Bacteria</taxon>
        <taxon>Bacillati</taxon>
        <taxon>Bacillota</taxon>
        <taxon>Erysipelotrichia</taxon>
        <taxon>Erysipelotrichales</taxon>
        <taxon>Erysipelotrichaceae</taxon>
        <taxon>Faecalicoccus</taxon>
    </lineage>
</organism>
<dbReference type="EMBL" id="QUSK01000027">
    <property type="protein sequence ID" value="RGD73917.1"/>
    <property type="molecule type" value="Genomic_DNA"/>
</dbReference>
<dbReference type="AlphaFoldDB" id="A0A380LJR7"/>
<dbReference type="InterPro" id="IPR024269">
    <property type="entry name" value="DUF3791"/>
</dbReference>
<dbReference type="GeneID" id="77461927"/>
<dbReference type="Proteomes" id="UP000255523">
    <property type="component" value="Unassembled WGS sequence"/>
</dbReference>
<protein>
    <submittedName>
        <fullName evidence="1">DUF3791 domain-containing protein</fullName>
    </submittedName>
    <submittedName>
        <fullName evidence="3">Protein of uncharacterized function (DUF3791)</fullName>
    </submittedName>
</protein>
<sequence>MKPMDEITFIVLCIQRLALYLEISQEEVYTRFNAKKIIENFILPCFSVLKTQSWLIVQNELVALMQN</sequence>
<keyword evidence="4" id="KW-1185">Reference proteome</keyword>
<gene>
    <name evidence="2" type="ORF">DXC78_10605</name>
    <name evidence="3" type="ORF">NCTC11087_00955</name>
    <name evidence="1" type="ORF">PND82_06890</name>
</gene>
<reference evidence="2 5" key="2">
    <citation type="submission" date="2018-08" db="EMBL/GenBank/DDBJ databases">
        <title>A genome reference for cultivated species of the human gut microbiota.</title>
        <authorList>
            <person name="Zou Y."/>
            <person name="Xue W."/>
            <person name="Luo G."/>
        </authorList>
    </citation>
    <scope>NUCLEOTIDE SEQUENCE [LARGE SCALE GENOMIC DNA]</scope>
    <source>
        <strain evidence="2 5">TF08-11</strain>
    </source>
</reference>
<dbReference type="STRING" id="1123313.GCA_000420345_00337"/>
<dbReference type="EMBL" id="UHFX01000003">
    <property type="protein sequence ID" value="SUO04069.1"/>
    <property type="molecule type" value="Genomic_DNA"/>
</dbReference>
<dbReference type="Proteomes" id="UP000260721">
    <property type="component" value="Unassembled WGS sequence"/>
</dbReference>
<name>A0A380LJR7_9FIRM</name>
<evidence type="ECO:0000313" key="2">
    <source>
        <dbReference type="EMBL" id="RGD73917.1"/>
    </source>
</evidence>
<proteinExistence type="predicted"/>
<dbReference type="Pfam" id="PF12668">
    <property type="entry name" value="DUF3791"/>
    <property type="match status" value="1"/>
</dbReference>
<evidence type="ECO:0000313" key="5">
    <source>
        <dbReference type="Proteomes" id="UP000260721"/>
    </source>
</evidence>
<dbReference type="OrthoDB" id="361365at2"/>
<evidence type="ECO:0000313" key="1">
    <source>
        <dbReference type="EMBL" id="MDB7982539.1"/>
    </source>
</evidence>
<dbReference type="RefSeq" id="WP_022789224.1">
    <property type="nucleotide sequence ID" value="NZ_CAUWMU010000054.1"/>
</dbReference>
<evidence type="ECO:0000313" key="4">
    <source>
        <dbReference type="Proteomes" id="UP000255523"/>
    </source>
</evidence>
<reference evidence="1" key="3">
    <citation type="submission" date="2023-01" db="EMBL/GenBank/DDBJ databases">
        <title>Human gut microbiome strain richness.</title>
        <authorList>
            <person name="Chen-Liaw A."/>
        </authorList>
    </citation>
    <scope>NUCLEOTIDE SEQUENCE</scope>
    <source>
        <strain evidence="1">D8_m1001271B151109d0_201107</strain>
    </source>
</reference>
<reference evidence="3 4" key="1">
    <citation type="submission" date="2018-06" db="EMBL/GenBank/DDBJ databases">
        <authorList>
            <consortium name="Pathogen Informatics"/>
            <person name="Doyle S."/>
        </authorList>
    </citation>
    <scope>NUCLEOTIDE SEQUENCE [LARGE SCALE GENOMIC DNA]</scope>
    <source>
        <strain evidence="3 4">NCTC11087</strain>
    </source>
</reference>
<dbReference type="Proteomes" id="UP001212981">
    <property type="component" value="Unassembled WGS sequence"/>
</dbReference>
<evidence type="ECO:0000313" key="3">
    <source>
        <dbReference type="EMBL" id="SUO04069.1"/>
    </source>
</evidence>